<dbReference type="Pfam" id="PF03464">
    <property type="entry name" value="eRF1_2"/>
    <property type="match status" value="1"/>
</dbReference>
<sequence length="387" mass="43351">MRLIKQNIEHDGSGTATLFPEEPEDMWHAYNLIAAGDQLRASAIRRVTSESTTGSTSSHRVHTNLLIIVRSLDFDPQAGQLHVSGQVAEENKWVRVGAFHTLDLELNRNFTIEKKNGWDSVALDALREAVKEEKEGAIPAIVMQEGIANICLITEYQTILKQRIETSVPKKRAGRSGDHEKGLIKFYETCFETLKRQFDLAQPRPVLIASPGFIAAGFQKYIFDEAIRTGNRPLLENKKNFVIIHCSSGHLHSLNEVLKSAEVLEKLKNTKYAKETRLIDEVMELLRKDDGRAWYGGDEVEKAVQQGAVGRGGGTLLINNCLFRSQDIGVRKRWVALVDKVKEDGGDVRILSSDHESGKRLEGLGNIAAILTYPLYDLDEEEQPESH</sequence>
<dbReference type="GO" id="GO:0046872">
    <property type="term" value="F:metal ion binding"/>
    <property type="evidence" value="ECO:0007669"/>
    <property type="project" value="UniProtKB-KW"/>
</dbReference>
<dbReference type="InterPro" id="IPR005142">
    <property type="entry name" value="eRF1_3"/>
</dbReference>
<evidence type="ECO:0000256" key="5">
    <source>
        <dbReference type="ARBA" id="ARBA00022618"/>
    </source>
</evidence>
<dbReference type="OrthoDB" id="10249111at2759"/>
<dbReference type="GO" id="GO:0070966">
    <property type="term" value="P:nuclear-transcribed mRNA catabolic process, no-go decay"/>
    <property type="evidence" value="ECO:0007669"/>
    <property type="project" value="InterPro"/>
</dbReference>
<dbReference type="FunFam" id="3.30.1330.30:FF:000008">
    <property type="entry name" value="Protein pelota homolog"/>
    <property type="match status" value="1"/>
</dbReference>
<dbReference type="Proteomes" id="UP000237438">
    <property type="component" value="Unassembled WGS sequence"/>
</dbReference>
<dbReference type="Gene3D" id="3.30.420.60">
    <property type="entry name" value="eRF1 domain 2"/>
    <property type="match status" value="1"/>
</dbReference>
<protein>
    <recommendedName>
        <fullName evidence="10">Protein DOM34 homolog</fullName>
    </recommendedName>
</protein>
<evidence type="ECO:0000256" key="9">
    <source>
        <dbReference type="ARBA" id="ARBA00023306"/>
    </source>
</evidence>
<dbReference type="AlphaFoldDB" id="A0A2S4Q1B6"/>
<feature type="domain" description="eRF1/Pelota-like N-terminal" evidence="11">
    <location>
        <begin position="1"/>
        <end position="131"/>
    </location>
</feature>
<dbReference type="GO" id="GO:0032790">
    <property type="term" value="P:ribosome disassembly"/>
    <property type="evidence" value="ECO:0007669"/>
    <property type="project" value="TreeGrafter"/>
</dbReference>
<evidence type="ECO:0000313" key="13">
    <source>
        <dbReference type="Proteomes" id="UP000237438"/>
    </source>
</evidence>
<gene>
    <name evidence="12" type="ORF">EPUL_000557</name>
</gene>
<evidence type="ECO:0000256" key="6">
    <source>
        <dbReference type="ARBA" id="ARBA00022723"/>
    </source>
</evidence>
<comment type="cofactor">
    <cofactor evidence="1 10">
        <name>a divalent metal cation</name>
        <dbReference type="ChEBI" id="CHEBI:60240"/>
    </cofactor>
</comment>
<keyword evidence="5" id="KW-0132">Cell division</keyword>
<dbReference type="SUPFAM" id="SSF159065">
    <property type="entry name" value="Dom34/Pelota N-terminal domain-like"/>
    <property type="match status" value="1"/>
</dbReference>
<dbReference type="InterPro" id="IPR005141">
    <property type="entry name" value="eRF1_2"/>
</dbReference>
<proteinExistence type="inferred from homology"/>
<evidence type="ECO:0000256" key="4">
    <source>
        <dbReference type="ARBA" id="ARBA00022490"/>
    </source>
</evidence>
<dbReference type="GO" id="GO:1990533">
    <property type="term" value="C:Dom34-Hbs1 complex"/>
    <property type="evidence" value="ECO:0007669"/>
    <property type="project" value="UniProtKB-ARBA"/>
</dbReference>
<reference evidence="12 13" key="1">
    <citation type="submission" date="2017-10" db="EMBL/GenBank/DDBJ databases">
        <title>Development of genomic resources for the powdery mildew, Erysiphe pulchra.</title>
        <authorList>
            <person name="Wadl P.A."/>
            <person name="Mack B.M."/>
            <person name="Moore G."/>
            <person name="Beltz S.B."/>
        </authorList>
    </citation>
    <scope>NUCLEOTIDE SEQUENCE [LARGE SCALE GENOMIC DNA]</scope>
    <source>
        <strain evidence="12">Cflorida</strain>
    </source>
</reference>
<dbReference type="FunFam" id="2.30.30.870:FF:000001">
    <property type="entry name" value="Protein pelota homolog"/>
    <property type="match status" value="1"/>
</dbReference>
<dbReference type="Gene3D" id="2.30.30.870">
    <property type="entry name" value="Pelota, domain A"/>
    <property type="match status" value="1"/>
</dbReference>
<keyword evidence="9" id="KW-0131">Cell cycle</keyword>
<dbReference type="InterPro" id="IPR058547">
    <property type="entry name" value="Pelota_N"/>
</dbReference>
<organism evidence="12 13">
    <name type="scientific">Erysiphe pulchra</name>
    <dbReference type="NCBI Taxonomy" id="225359"/>
    <lineage>
        <taxon>Eukaryota</taxon>
        <taxon>Fungi</taxon>
        <taxon>Dikarya</taxon>
        <taxon>Ascomycota</taxon>
        <taxon>Pezizomycotina</taxon>
        <taxon>Leotiomycetes</taxon>
        <taxon>Erysiphales</taxon>
        <taxon>Erysiphaceae</taxon>
        <taxon>Erysiphe</taxon>
    </lineage>
</organism>
<dbReference type="Gene3D" id="3.30.1330.30">
    <property type="match status" value="1"/>
</dbReference>
<feature type="non-terminal residue" evidence="12">
    <location>
        <position position="387"/>
    </location>
</feature>
<accession>A0A2S4Q1B6</accession>
<dbReference type="GO" id="GO:0051321">
    <property type="term" value="P:meiotic cell cycle"/>
    <property type="evidence" value="ECO:0007669"/>
    <property type="project" value="UniProtKB-KW"/>
</dbReference>
<comment type="caution">
    <text evidence="12">The sequence shown here is derived from an EMBL/GenBank/DDBJ whole genome shotgun (WGS) entry which is preliminary data.</text>
</comment>
<dbReference type="InterPro" id="IPR029064">
    <property type="entry name" value="Ribosomal_eL30-like_sf"/>
</dbReference>
<evidence type="ECO:0000313" key="12">
    <source>
        <dbReference type="EMBL" id="POS88072.1"/>
    </source>
</evidence>
<evidence type="ECO:0000256" key="7">
    <source>
        <dbReference type="ARBA" id="ARBA00022776"/>
    </source>
</evidence>
<dbReference type="GO" id="GO:0005737">
    <property type="term" value="C:cytoplasm"/>
    <property type="evidence" value="ECO:0007669"/>
    <property type="project" value="UniProtKB-SubCell"/>
</dbReference>
<comment type="similarity">
    <text evidence="3 10">Belongs to the eukaryotic release factor 1 family. Pelota subfamily.</text>
</comment>
<comment type="subcellular location">
    <subcellularLocation>
        <location evidence="2 10">Cytoplasm</location>
    </subcellularLocation>
</comment>
<evidence type="ECO:0000256" key="3">
    <source>
        <dbReference type="ARBA" id="ARBA00009504"/>
    </source>
</evidence>
<keyword evidence="8" id="KW-0469">Meiosis</keyword>
<dbReference type="PANTHER" id="PTHR10853">
    <property type="entry name" value="PELOTA"/>
    <property type="match status" value="1"/>
</dbReference>
<keyword evidence="6 10" id="KW-0479">Metal-binding</keyword>
<dbReference type="GO" id="GO:0070651">
    <property type="term" value="P:nonfunctional rRNA decay"/>
    <property type="evidence" value="ECO:0007669"/>
    <property type="project" value="TreeGrafter"/>
</dbReference>
<dbReference type="InterPro" id="IPR005140">
    <property type="entry name" value="eRF1_Pelota-like_N"/>
</dbReference>
<evidence type="ECO:0000256" key="1">
    <source>
        <dbReference type="ARBA" id="ARBA00001968"/>
    </source>
</evidence>
<evidence type="ECO:0000256" key="8">
    <source>
        <dbReference type="ARBA" id="ARBA00023254"/>
    </source>
</evidence>
<dbReference type="EMBL" id="PEDP01000035">
    <property type="protein sequence ID" value="POS88072.1"/>
    <property type="molecule type" value="Genomic_DNA"/>
</dbReference>
<dbReference type="GO" id="GO:0071025">
    <property type="term" value="P:RNA surveillance"/>
    <property type="evidence" value="ECO:0007669"/>
    <property type="project" value="InterPro"/>
</dbReference>
<dbReference type="GO" id="GO:0051301">
    <property type="term" value="P:cell division"/>
    <property type="evidence" value="ECO:0007669"/>
    <property type="project" value="UniProtKB-KW"/>
</dbReference>
<dbReference type="FunFam" id="3.30.420.60:FF:000004">
    <property type="entry name" value="Protein DOM34 homolog"/>
    <property type="match status" value="1"/>
</dbReference>
<dbReference type="SUPFAM" id="SSF55315">
    <property type="entry name" value="L30e-like"/>
    <property type="match status" value="1"/>
</dbReference>
<dbReference type="NCBIfam" id="TIGR00111">
    <property type="entry name" value="pelota"/>
    <property type="match status" value="1"/>
</dbReference>
<dbReference type="InterPro" id="IPR038069">
    <property type="entry name" value="Pelota/DOM34_N"/>
</dbReference>
<dbReference type="STRING" id="225359.A0A2S4Q1B6"/>
<name>A0A2S4Q1B6_9PEZI</name>
<dbReference type="GO" id="GO:0070481">
    <property type="term" value="P:nuclear-transcribed mRNA catabolic process, non-stop decay"/>
    <property type="evidence" value="ECO:0007669"/>
    <property type="project" value="InterPro"/>
</dbReference>
<keyword evidence="4 10" id="KW-0963">Cytoplasm</keyword>
<dbReference type="SMART" id="SM01194">
    <property type="entry name" value="eRF1_1"/>
    <property type="match status" value="1"/>
</dbReference>
<dbReference type="Pfam" id="PF03465">
    <property type="entry name" value="eRF1_3"/>
    <property type="match status" value="1"/>
</dbReference>
<dbReference type="Pfam" id="PF26356">
    <property type="entry name" value="Pelota_N"/>
    <property type="match status" value="1"/>
</dbReference>
<evidence type="ECO:0000259" key="11">
    <source>
        <dbReference type="SMART" id="SM01194"/>
    </source>
</evidence>
<comment type="function">
    <text evidence="10">Component of the Dom34-Hbs1 complex, a complex that recognizes stalled ribosomes and triggers the No-Go Decay (NGD) pathway (PubMed:20890290). In the Dom34-Hbs1 complex, dom34 recognizes ribosomes stalled at the 3' end of an mRNA and engages stalled ribosomes by destabilizing mRNA in the mRNA channel. Following ribosome-binding, the Dom34-Hbs1 complex promotes the disassembly of stalled ribosomes, followed by degradation of damaged mRNAs as part of the NGD pathway.</text>
</comment>
<keyword evidence="13" id="KW-1185">Reference proteome</keyword>
<evidence type="ECO:0000256" key="10">
    <source>
        <dbReference type="RuleBase" id="RU362019"/>
    </source>
</evidence>
<dbReference type="InterPro" id="IPR004405">
    <property type="entry name" value="TF_pelota"/>
</dbReference>
<evidence type="ECO:0000256" key="2">
    <source>
        <dbReference type="ARBA" id="ARBA00004496"/>
    </source>
</evidence>
<dbReference type="PANTHER" id="PTHR10853:SF0">
    <property type="entry name" value="PROTEIN PELOTA HOMOLOG"/>
    <property type="match status" value="1"/>
</dbReference>
<keyword evidence="7" id="KW-0498">Mitosis</keyword>
<dbReference type="GO" id="GO:0006412">
    <property type="term" value="P:translation"/>
    <property type="evidence" value="ECO:0007669"/>
    <property type="project" value="UniProtKB-ARBA"/>
</dbReference>
<dbReference type="SUPFAM" id="SSF53137">
    <property type="entry name" value="Translational machinery components"/>
    <property type="match status" value="1"/>
</dbReference>
<dbReference type="InterPro" id="IPR042226">
    <property type="entry name" value="eFR1_2_sf"/>
</dbReference>